<dbReference type="PANTHER" id="PTHR30294">
    <property type="entry name" value="MEMBRANE COMPONENT OF ABC TRANSPORTER YHHJ-RELATED"/>
    <property type="match status" value="1"/>
</dbReference>
<dbReference type="PANTHER" id="PTHR30294:SF29">
    <property type="entry name" value="MULTIDRUG ABC TRANSPORTER PERMEASE YBHS-RELATED"/>
    <property type="match status" value="1"/>
</dbReference>
<feature type="transmembrane region" description="Helical" evidence="6">
    <location>
        <begin position="139"/>
        <end position="158"/>
    </location>
</feature>
<organism evidence="7 8">
    <name type="scientific">Kordia periserrulae</name>
    <dbReference type="NCBI Taxonomy" id="701523"/>
    <lineage>
        <taxon>Bacteria</taxon>
        <taxon>Pseudomonadati</taxon>
        <taxon>Bacteroidota</taxon>
        <taxon>Flavobacteriia</taxon>
        <taxon>Flavobacteriales</taxon>
        <taxon>Flavobacteriaceae</taxon>
        <taxon>Kordia</taxon>
    </lineage>
</organism>
<feature type="transmembrane region" description="Helical" evidence="6">
    <location>
        <begin position="12"/>
        <end position="36"/>
    </location>
</feature>
<evidence type="ECO:0000256" key="1">
    <source>
        <dbReference type="ARBA" id="ARBA00004651"/>
    </source>
</evidence>
<comment type="subcellular location">
    <subcellularLocation>
        <location evidence="1">Cell membrane</location>
        <topology evidence="1">Multi-pass membrane protein</topology>
    </subcellularLocation>
</comment>
<evidence type="ECO:0000256" key="4">
    <source>
        <dbReference type="ARBA" id="ARBA00022989"/>
    </source>
</evidence>
<evidence type="ECO:0000313" key="8">
    <source>
        <dbReference type="Proteomes" id="UP000244090"/>
    </source>
</evidence>
<dbReference type="InterPro" id="IPR051449">
    <property type="entry name" value="ABC-2_transporter_component"/>
</dbReference>
<keyword evidence="2" id="KW-1003">Cell membrane</keyword>
<dbReference type="InterPro" id="IPR019860">
    <property type="entry name" value="Motility-assoc_ABC_perm_GldF"/>
</dbReference>
<name>A0A2T6C3X7_9FLAO</name>
<proteinExistence type="predicted"/>
<feature type="transmembrane region" description="Helical" evidence="6">
    <location>
        <begin position="95"/>
        <end position="119"/>
    </location>
</feature>
<keyword evidence="4 6" id="KW-1133">Transmembrane helix</keyword>
<dbReference type="EMBL" id="QBKT01000002">
    <property type="protein sequence ID" value="PTX63031.1"/>
    <property type="molecule type" value="Genomic_DNA"/>
</dbReference>
<dbReference type="NCBIfam" id="TIGR03518">
    <property type="entry name" value="ABC_perm_GldF"/>
    <property type="match status" value="1"/>
</dbReference>
<reference evidence="7 8" key="1">
    <citation type="submission" date="2018-04" db="EMBL/GenBank/DDBJ databases">
        <title>Genomic Encyclopedia of Archaeal and Bacterial Type Strains, Phase II (KMG-II): from individual species to whole genera.</title>
        <authorList>
            <person name="Goeker M."/>
        </authorList>
    </citation>
    <scope>NUCLEOTIDE SEQUENCE [LARGE SCALE GENOMIC DNA]</scope>
    <source>
        <strain evidence="7 8">DSM 25731</strain>
    </source>
</reference>
<gene>
    <name evidence="7" type="ORF">C8N46_102432</name>
</gene>
<keyword evidence="8" id="KW-1185">Reference proteome</keyword>
<dbReference type="GO" id="GO:0140359">
    <property type="term" value="F:ABC-type transporter activity"/>
    <property type="evidence" value="ECO:0007669"/>
    <property type="project" value="InterPro"/>
</dbReference>
<comment type="caution">
    <text evidence="7">The sequence shown here is derived from an EMBL/GenBank/DDBJ whole genome shotgun (WGS) entry which is preliminary data.</text>
</comment>
<accession>A0A2T6C3X7</accession>
<evidence type="ECO:0000256" key="3">
    <source>
        <dbReference type="ARBA" id="ARBA00022692"/>
    </source>
</evidence>
<evidence type="ECO:0000313" key="7">
    <source>
        <dbReference type="EMBL" id="PTX63031.1"/>
    </source>
</evidence>
<sequence>MLAILKKEINSFFSSSIGYLVIAIFLILNGLFLWFFKSEFNILDYGFADLTPFFTLAPWILIFLIPAITMRSFSEEKRVGTLELLLTKPISGWQIVLGKYLGAFVLILLALIPTLLYVYTVWNLGNPTGNLDVGSTLGSYFGLLFLIAAYTSIGVFTSTLSQNQIVAFIAAVFICFVMYFGFEGIASADVFGDLNPTVEKIGMKRHFDSIARGVIDTRDVVYFLSVTIFFLFLTVVQLKKR</sequence>
<feature type="transmembrane region" description="Helical" evidence="6">
    <location>
        <begin position="220"/>
        <end position="238"/>
    </location>
</feature>
<evidence type="ECO:0000256" key="6">
    <source>
        <dbReference type="SAM" id="Phobius"/>
    </source>
</evidence>
<keyword evidence="5 6" id="KW-0472">Membrane</keyword>
<dbReference type="GO" id="GO:0005886">
    <property type="term" value="C:plasma membrane"/>
    <property type="evidence" value="ECO:0007669"/>
    <property type="project" value="UniProtKB-SubCell"/>
</dbReference>
<dbReference type="Pfam" id="PF12679">
    <property type="entry name" value="ABC2_membrane_2"/>
    <property type="match status" value="1"/>
</dbReference>
<dbReference type="OrthoDB" id="9794512at2"/>
<dbReference type="RefSeq" id="WP_108113996.1">
    <property type="nucleotide sequence ID" value="NZ_QBKT01000002.1"/>
</dbReference>
<feature type="transmembrane region" description="Helical" evidence="6">
    <location>
        <begin position="165"/>
        <end position="182"/>
    </location>
</feature>
<protein>
    <submittedName>
        <fullName evidence="7">Protein involved in gliding motility GldF</fullName>
    </submittedName>
</protein>
<dbReference type="Proteomes" id="UP000244090">
    <property type="component" value="Unassembled WGS sequence"/>
</dbReference>
<dbReference type="AlphaFoldDB" id="A0A2T6C3X7"/>
<keyword evidence="3 6" id="KW-0812">Transmembrane</keyword>
<feature type="transmembrane region" description="Helical" evidence="6">
    <location>
        <begin position="56"/>
        <end position="74"/>
    </location>
</feature>
<evidence type="ECO:0000256" key="2">
    <source>
        <dbReference type="ARBA" id="ARBA00022475"/>
    </source>
</evidence>
<evidence type="ECO:0000256" key="5">
    <source>
        <dbReference type="ARBA" id="ARBA00023136"/>
    </source>
</evidence>